<evidence type="ECO:0000313" key="7">
    <source>
        <dbReference type="EMBL" id="MFB6393272.1"/>
    </source>
</evidence>
<dbReference type="PANTHER" id="PTHR43365">
    <property type="entry name" value="BLR7806 PROTEIN"/>
    <property type="match status" value="1"/>
</dbReference>
<dbReference type="EMBL" id="JBCGDC010000019">
    <property type="protein sequence ID" value="MFB6393272.1"/>
    <property type="molecule type" value="Genomic_DNA"/>
</dbReference>
<reference evidence="7 8" key="1">
    <citation type="submission" date="2024-04" db="EMBL/GenBank/DDBJ databases">
        <title>Polymorphospora sp. isolated from Baiyangdian Lake in Xiong'an New Area.</title>
        <authorList>
            <person name="Zhang X."/>
            <person name="Liu J."/>
        </authorList>
    </citation>
    <scope>NUCLEOTIDE SEQUENCE [LARGE SCALE GENOMIC DNA]</scope>
    <source>
        <strain evidence="7 8">2-325</strain>
    </source>
</reference>
<dbReference type="CDD" id="cd00751">
    <property type="entry name" value="thiolase"/>
    <property type="match status" value="1"/>
</dbReference>
<feature type="domain" description="Thiolase C-terminal" evidence="6">
    <location>
        <begin position="275"/>
        <end position="395"/>
    </location>
</feature>
<evidence type="ECO:0000313" key="8">
    <source>
        <dbReference type="Proteomes" id="UP001582793"/>
    </source>
</evidence>
<evidence type="ECO:0000256" key="1">
    <source>
        <dbReference type="ARBA" id="ARBA00010982"/>
    </source>
</evidence>
<accession>A0ABV5CMW5</accession>
<sequence length="398" mass="40973">MNAVVIDAVRSPIGRGKAGGALSGLHPVELLGQVLTGLLARNGTVDPTDVDDVIVGCVSQAGEQSGCPGRLAWLGAGLPETVPATTIDRRCGSGQQAVHFAAQGIAAGAYDLVVAAGVESMSRVPMFSARAGGDPWGPSVTARYAPGLVPQGISAELVAARHAISRSDLDALALRSQQRAAAAARRGAFTAEIVPITVPAADGTVRTVSADETIRPGTTAEALAGLRPSFIDGTVRERFPEISWSVTAGNSSQFGDGAAAMLLASEDYAARHGLTPRARFEGFALAAGDPVLMLDAPIPATRKVLDRAGLRLTDIDHFEVNEAFASVPLAWQRALRVDAELVNPLGGAIALGHPLGASGVRLMTTMLYAMEAGGTRRGLQTMCEGSGMANATVITRDV</sequence>
<dbReference type="InterPro" id="IPR016039">
    <property type="entry name" value="Thiolase-like"/>
</dbReference>
<dbReference type="InterPro" id="IPR020613">
    <property type="entry name" value="Thiolase_CS"/>
</dbReference>
<evidence type="ECO:0000256" key="3">
    <source>
        <dbReference type="ARBA" id="ARBA00023315"/>
    </source>
</evidence>
<dbReference type="EC" id="2.3.1.-" evidence="7"/>
<dbReference type="NCBIfam" id="TIGR01930">
    <property type="entry name" value="AcCoA-C-Actrans"/>
    <property type="match status" value="1"/>
</dbReference>
<dbReference type="GO" id="GO:0016746">
    <property type="term" value="F:acyltransferase activity"/>
    <property type="evidence" value="ECO:0007669"/>
    <property type="project" value="UniProtKB-KW"/>
</dbReference>
<keyword evidence="8" id="KW-1185">Reference proteome</keyword>
<dbReference type="InterPro" id="IPR020617">
    <property type="entry name" value="Thiolase_C"/>
</dbReference>
<evidence type="ECO:0000256" key="4">
    <source>
        <dbReference type="RuleBase" id="RU003557"/>
    </source>
</evidence>
<feature type="domain" description="Thiolase N-terminal" evidence="5">
    <location>
        <begin position="4"/>
        <end position="267"/>
    </location>
</feature>
<dbReference type="PIRSF" id="PIRSF000429">
    <property type="entry name" value="Ac-CoA_Ac_transf"/>
    <property type="match status" value="1"/>
</dbReference>
<keyword evidence="3 4" id="KW-0012">Acyltransferase</keyword>
<dbReference type="PANTHER" id="PTHR43365:SF1">
    <property type="entry name" value="ACETYL-COA C-ACYLTRANSFERASE"/>
    <property type="match status" value="1"/>
</dbReference>
<dbReference type="RefSeq" id="WP_375733827.1">
    <property type="nucleotide sequence ID" value="NZ_JBCGDC010000019.1"/>
</dbReference>
<keyword evidence="2 4" id="KW-0808">Transferase</keyword>
<evidence type="ECO:0000256" key="2">
    <source>
        <dbReference type="ARBA" id="ARBA00022679"/>
    </source>
</evidence>
<dbReference type="InterPro" id="IPR020616">
    <property type="entry name" value="Thiolase_N"/>
</dbReference>
<gene>
    <name evidence="7" type="ORF">AAFH96_09145</name>
</gene>
<dbReference type="Pfam" id="PF02803">
    <property type="entry name" value="Thiolase_C"/>
    <property type="match status" value="1"/>
</dbReference>
<dbReference type="Pfam" id="PF00108">
    <property type="entry name" value="Thiolase_N"/>
    <property type="match status" value="1"/>
</dbReference>
<comment type="similarity">
    <text evidence="1 4">Belongs to the thiolase-like superfamily. Thiolase family.</text>
</comment>
<dbReference type="PROSITE" id="PS00737">
    <property type="entry name" value="THIOLASE_2"/>
    <property type="match status" value="1"/>
</dbReference>
<organism evidence="7 8">
    <name type="scientific">Polymorphospora lycopeni</name>
    <dbReference type="NCBI Taxonomy" id="3140240"/>
    <lineage>
        <taxon>Bacteria</taxon>
        <taxon>Bacillati</taxon>
        <taxon>Actinomycetota</taxon>
        <taxon>Actinomycetes</taxon>
        <taxon>Micromonosporales</taxon>
        <taxon>Micromonosporaceae</taxon>
        <taxon>Polymorphospora</taxon>
    </lineage>
</organism>
<evidence type="ECO:0000259" key="5">
    <source>
        <dbReference type="Pfam" id="PF00108"/>
    </source>
</evidence>
<name>A0ABV5CMW5_9ACTN</name>
<dbReference type="Gene3D" id="3.40.47.10">
    <property type="match status" value="2"/>
</dbReference>
<evidence type="ECO:0000259" key="6">
    <source>
        <dbReference type="Pfam" id="PF02803"/>
    </source>
</evidence>
<dbReference type="InterPro" id="IPR002155">
    <property type="entry name" value="Thiolase"/>
</dbReference>
<dbReference type="SUPFAM" id="SSF53901">
    <property type="entry name" value="Thiolase-like"/>
    <property type="match status" value="2"/>
</dbReference>
<dbReference type="Proteomes" id="UP001582793">
    <property type="component" value="Unassembled WGS sequence"/>
</dbReference>
<protein>
    <submittedName>
        <fullName evidence="7">Thiolase family protein</fullName>
        <ecNumber evidence="7">2.3.1.-</ecNumber>
    </submittedName>
</protein>
<proteinExistence type="inferred from homology"/>
<comment type="caution">
    <text evidence="7">The sequence shown here is derived from an EMBL/GenBank/DDBJ whole genome shotgun (WGS) entry which is preliminary data.</text>
</comment>